<dbReference type="PROSITE" id="PS00108">
    <property type="entry name" value="PROTEIN_KINASE_ST"/>
    <property type="match status" value="1"/>
</dbReference>
<feature type="repeat" description="ANK" evidence="3">
    <location>
        <begin position="788"/>
        <end position="827"/>
    </location>
</feature>
<accession>A0A2J6RHH9</accession>
<dbReference type="InterPro" id="IPR008271">
    <property type="entry name" value="Ser/Thr_kinase_AS"/>
</dbReference>
<keyword evidence="6" id="KW-0418">Kinase</keyword>
<dbReference type="GO" id="GO:0005524">
    <property type="term" value="F:ATP binding"/>
    <property type="evidence" value="ECO:0007669"/>
    <property type="project" value="InterPro"/>
</dbReference>
<evidence type="ECO:0000313" key="6">
    <source>
        <dbReference type="EMBL" id="PMD37985.1"/>
    </source>
</evidence>
<dbReference type="AlphaFoldDB" id="A0A2J6RHH9"/>
<dbReference type="SUPFAM" id="SSF48403">
    <property type="entry name" value="Ankyrin repeat"/>
    <property type="match status" value="1"/>
</dbReference>
<keyword evidence="2 3" id="KW-0040">ANK repeat</keyword>
<dbReference type="Pfam" id="PF12796">
    <property type="entry name" value="Ank_2"/>
    <property type="match status" value="3"/>
</dbReference>
<dbReference type="STRING" id="1149755.A0A2J6RHH9"/>
<keyword evidence="1" id="KW-0677">Repeat</keyword>
<evidence type="ECO:0000256" key="3">
    <source>
        <dbReference type="PROSITE-ProRule" id="PRU00023"/>
    </source>
</evidence>
<dbReference type="InterPro" id="IPR002110">
    <property type="entry name" value="Ankyrin_rpt"/>
</dbReference>
<gene>
    <name evidence="6" type="ORF">L207DRAFT_567745</name>
</gene>
<name>A0A2J6RHH9_HYAVF</name>
<dbReference type="PANTHER" id="PTHR24198">
    <property type="entry name" value="ANKYRIN REPEAT AND PROTEIN KINASE DOMAIN-CONTAINING PROTEIN"/>
    <property type="match status" value="1"/>
</dbReference>
<dbReference type="PANTHER" id="PTHR24198:SF165">
    <property type="entry name" value="ANKYRIN REPEAT-CONTAINING PROTEIN-RELATED"/>
    <property type="match status" value="1"/>
</dbReference>
<dbReference type="Proteomes" id="UP000235786">
    <property type="component" value="Unassembled WGS sequence"/>
</dbReference>
<evidence type="ECO:0000259" key="5">
    <source>
        <dbReference type="PROSITE" id="PS50011"/>
    </source>
</evidence>
<feature type="repeat" description="ANK" evidence="3">
    <location>
        <begin position="700"/>
        <end position="732"/>
    </location>
</feature>
<dbReference type="Gene3D" id="1.25.40.20">
    <property type="entry name" value="Ankyrin repeat-containing domain"/>
    <property type="match status" value="1"/>
</dbReference>
<keyword evidence="6" id="KW-0808">Transferase</keyword>
<protein>
    <submittedName>
        <fullName evidence="6">Kinase-like protein</fullName>
    </submittedName>
</protein>
<dbReference type="Pfam" id="PF00069">
    <property type="entry name" value="Pkinase"/>
    <property type="match status" value="1"/>
</dbReference>
<dbReference type="SUPFAM" id="SSF56112">
    <property type="entry name" value="Protein kinase-like (PK-like)"/>
    <property type="match status" value="1"/>
</dbReference>
<dbReference type="Gene3D" id="1.10.510.10">
    <property type="entry name" value="Transferase(Phosphotransferase) domain 1"/>
    <property type="match status" value="1"/>
</dbReference>
<dbReference type="PROSITE" id="PS50088">
    <property type="entry name" value="ANK_REPEAT"/>
    <property type="match status" value="2"/>
</dbReference>
<dbReference type="SMART" id="SM00248">
    <property type="entry name" value="ANK"/>
    <property type="match status" value="5"/>
</dbReference>
<feature type="domain" description="Protein kinase" evidence="5">
    <location>
        <begin position="51"/>
        <end position="352"/>
    </location>
</feature>
<dbReference type="InterPro" id="IPR000719">
    <property type="entry name" value="Prot_kinase_dom"/>
</dbReference>
<evidence type="ECO:0000313" key="7">
    <source>
        <dbReference type="Proteomes" id="UP000235786"/>
    </source>
</evidence>
<dbReference type="PROSITE" id="PS50011">
    <property type="entry name" value="PROTEIN_KINASE_DOM"/>
    <property type="match status" value="1"/>
</dbReference>
<organism evidence="6 7">
    <name type="scientific">Hyaloscypha variabilis (strain UAMH 11265 / GT02V1 / F)</name>
    <name type="common">Meliniomyces variabilis</name>
    <dbReference type="NCBI Taxonomy" id="1149755"/>
    <lineage>
        <taxon>Eukaryota</taxon>
        <taxon>Fungi</taxon>
        <taxon>Dikarya</taxon>
        <taxon>Ascomycota</taxon>
        <taxon>Pezizomycotina</taxon>
        <taxon>Leotiomycetes</taxon>
        <taxon>Helotiales</taxon>
        <taxon>Hyaloscyphaceae</taxon>
        <taxon>Hyaloscypha</taxon>
        <taxon>Hyaloscypha variabilis</taxon>
    </lineage>
</organism>
<feature type="region of interest" description="Disordered" evidence="4">
    <location>
        <begin position="1"/>
        <end position="21"/>
    </location>
</feature>
<evidence type="ECO:0000256" key="4">
    <source>
        <dbReference type="SAM" id="MobiDB-lite"/>
    </source>
</evidence>
<dbReference type="InterPro" id="IPR011009">
    <property type="entry name" value="Kinase-like_dom_sf"/>
</dbReference>
<keyword evidence="7" id="KW-1185">Reference proteome</keyword>
<dbReference type="OrthoDB" id="3253298at2759"/>
<proteinExistence type="predicted"/>
<evidence type="ECO:0000256" key="2">
    <source>
        <dbReference type="ARBA" id="ARBA00023043"/>
    </source>
</evidence>
<sequence length="957" mass="107192">MDFSLPFHRDQGTSVEEAPKASSIDDYDLPLGEYVNACVKADLGRSLVGNGDRLRFLAEGASFRVYRSKIQRFRDDGSTTSIPSVVKMLRGYPAGEDPKNYPQKQGYQLKQLEAIVREVQVLLHPPIRAHENVLNLLEYGFNTQGGEVDESNDESWQQIQPFLIVEYAEEGSLRHFITNHPTLDTGVLRDLTLDMAAALEALHSSQIVHGDFKLDNVLVFKHSDRGFLAKLSDFSHSIPVKSTSRYLGTEKYLPPELSFRTENPVLQHKELLACDVWAFGISVFELLRGKEWAPEEGEDPILVESALSDENLGVRLSTSDDHQVDMWTMLLQCSLQFDPSKRSTMKDIRVKLDEDSRCTTPTNEGVDVEPMTMLEMQASRVPFDDKYRHTQMAVYLAFRGPLLLRSTWKFQLAQAHTMGVGIPINRGKAQYAFIFAADETIGDESEGRGDLTFMSVSERLRGVSQPATGYLSEYIEACTQALAKETNERYFSQRLRVYRASTVMRLGSTDLSFKPSLPGIKNWQELSRYISEGNHYAGDVTIAEGMPDLTDLDTIPVLHYLCLIGDLASVKSLTAEDHGRELLTLDDDKGNSALHFACMGGHTGIALYLLREKSVAKSRPNNVGTVPLHWLFMFPDNDIDKMAELLSDPECDGMASAGLKIRLHFLWLRGPPIHWAVSCRNRTAIQSLLRIGVNIDEEYQGYTALAKAVELHTPEIVHLLLENGAQFKSIGPFGRSAMHFVAGNAPIIKRRIFHGTRYGRNQDLKKAVKDTIGKLEFFGCNINSTDKHGNTPLHKAVASPLERGDMDDLYVVRALIQNDADRNVQNDDGDTILHLAIKSYWCDRPNHLDLFKVLLDDSIPLTDETPLNVTQRDRNGRNALLVTACVGDGAAYIRLLTDKIKGERDTAAATLLASDNYGNNFMMLAETSFEEKMQFVGREMKRLQDIGLGVARHPDCS</sequence>
<evidence type="ECO:0000256" key="1">
    <source>
        <dbReference type="ARBA" id="ARBA00022737"/>
    </source>
</evidence>
<dbReference type="EMBL" id="KZ613948">
    <property type="protein sequence ID" value="PMD37985.1"/>
    <property type="molecule type" value="Genomic_DNA"/>
</dbReference>
<reference evidence="6 7" key="1">
    <citation type="submission" date="2016-04" db="EMBL/GenBank/DDBJ databases">
        <title>A degradative enzymes factory behind the ericoid mycorrhizal symbiosis.</title>
        <authorList>
            <consortium name="DOE Joint Genome Institute"/>
            <person name="Martino E."/>
            <person name="Morin E."/>
            <person name="Grelet G."/>
            <person name="Kuo A."/>
            <person name="Kohler A."/>
            <person name="Daghino S."/>
            <person name="Barry K."/>
            <person name="Choi C."/>
            <person name="Cichocki N."/>
            <person name="Clum A."/>
            <person name="Copeland A."/>
            <person name="Hainaut M."/>
            <person name="Haridas S."/>
            <person name="Labutti K."/>
            <person name="Lindquist E."/>
            <person name="Lipzen A."/>
            <person name="Khouja H.-R."/>
            <person name="Murat C."/>
            <person name="Ohm R."/>
            <person name="Olson A."/>
            <person name="Spatafora J."/>
            <person name="Veneault-Fourrey C."/>
            <person name="Henrissat B."/>
            <person name="Grigoriev I."/>
            <person name="Martin F."/>
            <person name="Perotto S."/>
        </authorList>
    </citation>
    <scope>NUCLEOTIDE SEQUENCE [LARGE SCALE GENOMIC DNA]</scope>
    <source>
        <strain evidence="6 7">F</strain>
    </source>
</reference>
<dbReference type="GO" id="GO:0004672">
    <property type="term" value="F:protein kinase activity"/>
    <property type="evidence" value="ECO:0007669"/>
    <property type="project" value="InterPro"/>
</dbReference>
<dbReference type="InterPro" id="IPR036770">
    <property type="entry name" value="Ankyrin_rpt-contain_sf"/>
</dbReference>